<organism evidence="1 2">
    <name type="scientific">Effusibacillus lacus</name>
    <dbReference type="NCBI Taxonomy" id="1348429"/>
    <lineage>
        <taxon>Bacteria</taxon>
        <taxon>Bacillati</taxon>
        <taxon>Bacillota</taxon>
        <taxon>Bacilli</taxon>
        <taxon>Bacillales</taxon>
        <taxon>Alicyclobacillaceae</taxon>
        <taxon>Effusibacillus</taxon>
    </lineage>
</organism>
<dbReference type="AlphaFoldDB" id="A0A292YKC9"/>
<evidence type="ECO:0000313" key="1">
    <source>
        <dbReference type="EMBL" id="GAX88930.1"/>
    </source>
</evidence>
<protein>
    <submittedName>
        <fullName evidence="1">Uncharacterized protein</fullName>
    </submittedName>
</protein>
<sequence>MRYGFEYDERLGIKLPKLTVEWEELSPEERHEMILEWEKIKARIPDRIMELEREIDTRQLRVAQEEDWEAVCRLYGEIYSLASIINDLHIWTRVNQDFDMDPGTSEEHETREK</sequence>
<accession>A0A292YKC9</accession>
<name>A0A292YKC9_9BACL</name>
<dbReference type="EMBL" id="BDUF01000011">
    <property type="protein sequence ID" value="GAX88930.1"/>
    <property type="molecule type" value="Genomic_DNA"/>
</dbReference>
<dbReference type="RefSeq" id="WP_231705664.1">
    <property type="nucleotide sequence ID" value="NZ_BDUF01000011.1"/>
</dbReference>
<evidence type="ECO:0000313" key="2">
    <source>
        <dbReference type="Proteomes" id="UP000217785"/>
    </source>
</evidence>
<reference evidence="2" key="1">
    <citation type="submission" date="2017-07" db="EMBL/GenBank/DDBJ databases">
        <title>Draft genome sequence of Effusibacillus lacus strain skLN1.</title>
        <authorList>
            <person name="Watanabe M."/>
            <person name="Kojima H."/>
            <person name="Fukui M."/>
        </authorList>
    </citation>
    <scope>NUCLEOTIDE SEQUENCE [LARGE SCALE GENOMIC DNA]</scope>
    <source>
        <strain evidence="2">skLN1</strain>
    </source>
</reference>
<gene>
    <name evidence="1" type="ORF">EFBL_0544</name>
</gene>
<comment type="caution">
    <text evidence="1">The sequence shown here is derived from an EMBL/GenBank/DDBJ whole genome shotgun (WGS) entry which is preliminary data.</text>
</comment>
<keyword evidence="2" id="KW-1185">Reference proteome</keyword>
<dbReference type="Proteomes" id="UP000217785">
    <property type="component" value="Unassembled WGS sequence"/>
</dbReference>
<proteinExistence type="predicted"/>